<feature type="coiled-coil region" evidence="1">
    <location>
        <begin position="741"/>
        <end position="789"/>
    </location>
</feature>
<feature type="coiled-coil region" evidence="1">
    <location>
        <begin position="636"/>
        <end position="691"/>
    </location>
</feature>
<reference evidence="4" key="1">
    <citation type="journal article" date="2023" name="Commun. Biol.">
        <title>Genome analysis of Parmales, the sister group of diatoms, reveals the evolutionary specialization of diatoms from phago-mixotrophs to photoautotrophs.</title>
        <authorList>
            <person name="Ban H."/>
            <person name="Sato S."/>
            <person name="Yoshikawa S."/>
            <person name="Yamada K."/>
            <person name="Nakamura Y."/>
            <person name="Ichinomiya M."/>
            <person name="Sato N."/>
            <person name="Blanc-Mathieu R."/>
            <person name="Endo H."/>
            <person name="Kuwata A."/>
            <person name="Ogata H."/>
        </authorList>
    </citation>
    <scope>NUCLEOTIDE SEQUENCE [LARGE SCALE GENOMIC DNA]</scope>
    <source>
        <strain evidence="4">NIES 3701</strain>
    </source>
</reference>
<evidence type="ECO:0000256" key="2">
    <source>
        <dbReference type="SAM" id="MobiDB-lite"/>
    </source>
</evidence>
<feature type="compositionally biased region" description="Gly residues" evidence="2">
    <location>
        <begin position="1559"/>
        <end position="1569"/>
    </location>
</feature>
<feature type="compositionally biased region" description="Gly residues" evidence="2">
    <location>
        <begin position="1444"/>
        <end position="1462"/>
    </location>
</feature>
<comment type="caution">
    <text evidence="3">The sequence shown here is derived from an EMBL/GenBank/DDBJ whole genome shotgun (WGS) entry which is preliminary data.</text>
</comment>
<feature type="region of interest" description="Disordered" evidence="2">
    <location>
        <begin position="1444"/>
        <end position="1541"/>
    </location>
</feature>
<feature type="region of interest" description="Disordered" evidence="2">
    <location>
        <begin position="1559"/>
        <end position="1588"/>
    </location>
</feature>
<feature type="region of interest" description="Disordered" evidence="2">
    <location>
        <begin position="984"/>
        <end position="1003"/>
    </location>
</feature>
<evidence type="ECO:0000256" key="1">
    <source>
        <dbReference type="SAM" id="Coils"/>
    </source>
</evidence>
<feature type="region of interest" description="Disordered" evidence="2">
    <location>
        <begin position="532"/>
        <end position="552"/>
    </location>
</feature>
<evidence type="ECO:0000313" key="4">
    <source>
        <dbReference type="Proteomes" id="UP001165085"/>
    </source>
</evidence>
<sequence>MTTSAARKDPGPASSPGPDAERLSATVTLCAELGFSRNPELQALLSASATSQSKGKSQPLLPEYLRKPLFQKKATSPSKVPTLASVSAKAQLKTQQSPQSPSKVESSASPGKSNNLTTSTVLRNLDEQVEDWLAYVVEQAGHSVVLPKKLETAFAQIMAKRDAEKLASKSFQADSLATTLEPEPTPQGYKTISHQKNLKSLNSLLLDRDSLSTLGIPSPLINRMYRALYVYSMGFHDLISEIHQHSGHADSIANVMWQTFVHLLEQVDASKYKMMMAQLNNIHKEHVGKMQHKFDEESAKMKEKEDTLAEKLTSTLRKMSEKEVEHIKENEHTDALQRELESCVEGLKRDLKKSEHERQGLSARVTDLDTENDQMNEEVADLRENLKRERETILQLRSELRMAQTRPPSLDIEGANKNYGSQQYTPSSVASTPMASSMGTPGNLAGNMLTIDTSVSSTPRRRSSARPSLNLGSRTGSPSGRRKTSPRKSVTDAISPSMGRSSQILTQLQMSNGGKALSSKEGVFRRLSSKLSLSGASPSAIDGRGSPSSSHAPLETELHLTNVVEAEDEAISTPGTPKRTVPNSPKSPKQEAEVVIPPSAEARSSIIPQVSSDGMVVSKEIELELQHSLDASRKHNRELQEEVNLLLSGVQELSQKNLELETSFSEGEERCNELQDEADDLALQLEMMEANKNDVARLYNNQTMEMQTIYTVMERDKHVRQELSAKLHHENHINHGKTAKIDELNKEVISLNSKIVSQKESNDQIRNKLQQVQKEKAETEAMLMKQLKQYGQETKELRKQLTASIAYGRSEEVAHAASRFQASVLATTASKLRCFVDEDEAQIERLSSLKTRLEKSMTDATLNFKAEKRAHTATARDLTIASKENSQNKKRVEVLNEVVEGLEGEKARLEIDLAKMTKKWEDKTESYNALANEVEMNNFVISEMHSELDKAGEKRVSQIQEKDLELARSRKESMDLETQLLSTEASLRDAEKESKKNHRRAYRAEEELKSCENDKEKLMETMKALVKGGDESVERVDRWLKNGAGDEARRDHVVRRKHSVFEGTKLGEPPPPFDLSKNSELLKVSFEDFLDTSEQKLGRDGENCSADVARLCSGSNFLDALVRRLQVLQFRTGKLKTENKTNRMKLQACQKEFTQQEEHWRMVNINLSKSAREESANLKKDLSKKKALLIAARKLSEGMGGKIKTLQKDGRVLKKKYDKNQSLLALSVEQMKMSEEDARGEAMRFQEIRRMVDVGEGARKCMFDVLSGVWARMGEGGVVGAVGEGEGLETHRHSALALGSSLFASNVSNMWLSPQQTALEGVMEGVDKVDGILKNLQHVTAIAKGEHRHLEKQHKALKDKHDHLAEWSQRETIRKSGMKSVGEQFNSNLREPKNTSVQSDVTWLARVPQMRDGATGGSGGKEKVMYAMTTSWDKAKEDGLMKGKIGGGRGGGGGEGGGGGRADGGEGGDKFESEPPTMKRGHATGGGGGGGKVEIGAGTKRRITSVNPVALSTSPKNKEVGGVSPTSPRKWGGSTKDRSSTRIGFAGRKSMLMKAAVGGMAGAGAGGGKSPKASGKSPSPKRQTTFFG</sequence>
<dbReference type="Proteomes" id="UP001165085">
    <property type="component" value="Unassembled WGS sequence"/>
</dbReference>
<feature type="compositionally biased region" description="Polar residues" evidence="2">
    <location>
        <begin position="492"/>
        <end position="502"/>
    </location>
</feature>
<dbReference type="OrthoDB" id="198708at2759"/>
<protein>
    <submittedName>
        <fullName evidence="3">Uncharacterized protein</fullName>
    </submittedName>
</protein>
<dbReference type="EMBL" id="BRXY01000249">
    <property type="protein sequence ID" value="GMH80776.1"/>
    <property type="molecule type" value="Genomic_DNA"/>
</dbReference>
<name>A0A9W7B296_9STRA</name>
<feature type="compositionally biased region" description="Gly residues" evidence="2">
    <location>
        <begin position="1483"/>
        <end position="1493"/>
    </location>
</feature>
<feature type="compositionally biased region" description="Basic and acidic residues" evidence="2">
    <location>
        <begin position="1463"/>
        <end position="1473"/>
    </location>
</feature>
<proteinExistence type="predicted"/>
<feature type="compositionally biased region" description="Polar residues" evidence="2">
    <location>
        <begin position="92"/>
        <end position="119"/>
    </location>
</feature>
<accession>A0A9W7B296</accession>
<feature type="coiled-coil region" evidence="1">
    <location>
        <begin position="892"/>
        <end position="919"/>
    </location>
</feature>
<evidence type="ECO:0000313" key="3">
    <source>
        <dbReference type="EMBL" id="GMH80776.1"/>
    </source>
</evidence>
<feature type="compositionally biased region" description="Polar residues" evidence="2">
    <location>
        <begin position="1504"/>
        <end position="1515"/>
    </location>
</feature>
<feature type="region of interest" description="Disordered" evidence="2">
    <location>
        <begin position="1"/>
        <end position="23"/>
    </location>
</feature>
<feature type="compositionally biased region" description="Low complexity" evidence="2">
    <location>
        <begin position="1570"/>
        <end position="1581"/>
    </location>
</feature>
<keyword evidence="1" id="KW-0175">Coiled coil</keyword>
<keyword evidence="4" id="KW-1185">Reference proteome</keyword>
<organism evidence="3 4">
    <name type="scientific">Triparma strigata</name>
    <dbReference type="NCBI Taxonomy" id="1606541"/>
    <lineage>
        <taxon>Eukaryota</taxon>
        <taxon>Sar</taxon>
        <taxon>Stramenopiles</taxon>
        <taxon>Ochrophyta</taxon>
        <taxon>Bolidophyceae</taxon>
        <taxon>Parmales</taxon>
        <taxon>Triparmaceae</taxon>
        <taxon>Triparma</taxon>
    </lineage>
</organism>
<feature type="compositionally biased region" description="Basic and acidic residues" evidence="2">
    <location>
        <begin position="1"/>
        <end position="10"/>
    </location>
</feature>
<feature type="region of interest" description="Disordered" evidence="2">
    <location>
        <begin position="568"/>
        <end position="600"/>
    </location>
</feature>
<gene>
    <name evidence="3" type="ORF">TrST_g14373</name>
</gene>
<feature type="region of interest" description="Disordered" evidence="2">
    <location>
        <begin position="399"/>
        <end position="502"/>
    </location>
</feature>
<feature type="compositionally biased region" description="Polar residues" evidence="2">
    <location>
        <begin position="418"/>
        <end position="440"/>
    </location>
</feature>
<feature type="region of interest" description="Disordered" evidence="2">
    <location>
        <begin position="71"/>
        <end position="119"/>
    </location>
</feature>